<gene>
    <name evidence="3" type="primary">TIF3I1_2</name>
    <name evidence="3" type="ORF">Zm00014a_035738</name>
</gene>
<sequence>MKDWLGTQKMVSNSVVDAIGRTIAEESKEHEVKKIVVDSCIERDLSKLKSEDRKFINEAIKNKCLVVLGGGQDAMNVTMTDCRAGKFEAKFYHKILQEEIGGVKGLFGPINALAFNPDGRR</sequence>
<organism evidence="3">
    <name type="scientific">Zea mays</name>
    <name type="common">Maize</name>
    <dbReference type="NCBI Taxonomy" id="4577"/>
    <lineage>
        <taxon>Eukaryota</taxon>
        <taxon>Viridiplantae</taxon>
        <taxon>Streptophyta</taxon>
        <taxon>Embryophyta</taxon>
        <taxon>Tracheophyta</taxon>
        <taxon>Spermatophyta</taxon>
        <taxon>Magnoliopsida</taxon>
        <taxon>Liliopsida</taxon>
        <taxon>Poales</taxon>
        <taxon>Poaceae</taxon>
        <taxon>PACMAD clade</taxon>
        <taxon>Panicoideae</taxon>
        <taxon>Andropogonodae</taxon>
        <taxon>Andropogoneae</taxon>
        <taxon>Tripsacinae</taxon>
        <taxon>Zea</taxon>
    </lineage>
</organism>
<proteinExistence type="predicted"/>
<dbReference type="Gene3D" id="2.130.10.10">
    <property type="entry name" value="YVTN repeat-like/Quinoprotein amine dehydrogenase"/>
    <property type="match status" value="1"/>
</dbReference>
<keyword evidence="3" id="KW-0396">Initiation factor</keyword>
<evidence type="ECO:0000256" key="2">
    <source>
        <dbReference type="ARBA" id="ARBA00022737"/>
    </source>
</evidence>
<dbReference type="Proteomes" id="UP000251960">
    <property type="component" value="Chromosome 2"/>
</dbReference>
<dbReference type="GO" id="GO:0003743">
    <property type="term" value="F:translation initiation factor activity"/>
    <property type="evidence" value="ECO:0007669"/>
    <property type="project" value="UniProtKB-KW"/>
</dbReference>
<accession>A0A3L6FVR0</accession>
<keyword evidence="2" id="KW-0677">Repeat</keyword>
<dbReference type="AlphaFoldDB" id="A0A3L6FVR0"/>
<name>A0A3L6FVR0_MAIZE</name>
<comment type="caution">
    <text evidence="3">The sequence shown here is derived from an EMBL/GenBank/DDBJ whole genome shotgun (WGS) entry which is preliminary data.</text>
</comment>
<protein>
    <submittedName>
        <fullName evidence="3">Eukaryotic translation initiation factor 3 subunit I</fullName>
    </submittedName>
</protein>
<reference evidence="3" key="1">
    <citation type="journal article" date="2018" name="Nat. Genet.">
        <title>Extensive intraspecific gene order and gene structural variations between Mo17 and other maize genomes.</title>
        <authorList>
            <person name="Sun S."/>
            <person name="Zhou Y."/>
            <person name="Chen J."/>
            <person name="Shi J."/>
            <person name="Zhao H."/>
            <person name="Zhao H."/>
            <person name="Song W."/>
            <person name="Zhang M."/>
            <person name="Cui Y."/>
            <person name="Dong X."/>
            <person name="Liu H."/>
            <person name="Ma X."/>
            <person name="Jiao Y."/>
            <person name="Wang B."/>
            <person name="Wei X."/>
            <person name="Stein J.C."/>
            <person name="Glaubitz J.C."/>
            <person name="Lu F."/>
            <person name="Yu G."/>
            <person name="Liang C."/>
            <person name="Fengler K."/>
            <person name="Li B."/>
            <person name="Rafalski A."/>
            <person name="Schnable P.S."/>
            <person name="Ware D.H."/>
            <person name="Buckler E.S."/>
            <person name="Lai J."/>
        </authorList>
    </citation>
    <scope>NUCLEOTIDE SEQUENCE [LARGE SCALE GENOMIC DNA]</scope>
    <source>
        <tissue evidence="3">Seedling</tissue>
    </source>
</reference>
<evidence type="ECO:0000313" key="3">
    <source>
        <dbReference type="EMBL" id="PWZ37350.1"/>
    </source>
</evidence>
<dbReference type="EMBL" id="NCVQ01000003">
    <property type="protein sequence ID" value="PWZ37350.1"/>
    <property type="molecule type" value="Genomic_DNA"/>
</dbReference>
<evidence type="ECO:0000256" key="1">
    <source>
        <dbReference type="ARBA" id="ARBA00022574"/>
    </source>
</evidence>
<dbReference type="InterPro" id="IPR015943">
    <property type="entry name" value="WD40/YVTN_repeat-like_dom_sf"/>
</dbReference>
<dbReference type="PANTHER" id="PTHR19877:SF1">
    <property type="entry name" value="EUKARYOTIC TRANSLATION INITIATION FACTOR 3 SUBUNIT I"/>
    <property type="match status" value="1"/>
</dbReference>
<dbReference type="PANTHER" id="PTHR19877">
    <property type="entry name" value="EUKARYOTIC TRANSLATION INITIATION FACTOR 3 SUBUNIT I"/>
    <property type="match status" value="1"/>
</dbReference>
<keyword evidence="1" id="KW-0853">WD repeat</keyword>
<keyword evidence="3" id="KW-0648">Protein biosynthesis</keyword>